<evidence type="ECO:0000313" key="3">
    <source>
        <dbReference type="Proteomes" id="UP001305702"/>
    </source>
</evidence>
<dbReference type="Pfam" id="PF13643">
    <property type="entry name" value="DUF4145"/>
    <property type="match status" value="1"/>
</dbReference>
<dbReference type="RefSeq" id="WP_315605842.1">
    <property type="nucleotide sequence ID" value="NZ_CP130318.1"/>
</dbReference>
<name>A0AA96LHB5_9BACL</name>
<accession>A0AA96LHB5</accession>
<dbReference type="Proteomes" id="UP001305702">
    <property type="component" value="Chromosome"/>
</dbReference>
<evidence type="ECO:0000313" key="2">
    <source>
        <dbReference type="EMBL" id="WNQ12065.1"/>
    </source>
</evidence>
<proteinExistence type="predicted"/>
<keyword evidence="3" id="KW-1185">Reference proteome</keyword>
<gene>
    <name evidence="2" type="ORF">MJA45_03105</name>
</gene>
<dbReference type="KEGG" id="paun:MJA45_03105"/>
<dbReference type="InterPro" id="IPR025285">
    <property type="entry name" value="DUF4145"/>
</dbReference>
<dbReference type="AlphaFoldDB" id="A0AA96LHB5"/>
<protein>
    <submittedName>
        <fullName evidence="2">DUF4145 domain-containing protein</fullName>
    </submittedName>
</protein>
<sequence length="285" mass="32552">MKNYCVKCHSETNHDILEKHEINFRDEYLCDEYYYIVKCKGCENITFRYEFHDIDGGHPLVDDEWYIPITVSTYPNVIRNHRPIQEMYYVPETIKELYQQSISAYKEGAKILAGLGFRGIIEAICNDQAISGDNLQERIGKLADNGIISKMNADLLHAIRFLGNDAAHEIKNPSDQQLSVALRIIEHMINSLYILEREAAGVFETVVANYCELEPILKTCIKSKSSGDELTLKEILGRQFRRLFQHLGTIESELIDAITSGKQPLLTLGKTVTGPKKTQQYYVVV</sequence>
<organism evidence="2 3">
    <name type="scientific">Paenibacillus aurantius</name>
    <dbReference type="NCBI Taxonomy" id="2918900"/>
    <lineage>
        <taxon>Bacteria</taxon>
        <taxon>Bacillati</taxon>
        <taxon>Bacillota</taxon>
        <taxon>Bacilli</taxon>
        <taxon>Bacillales</taxon>
        <taxon>Paenibacillaceae</taxon>
        <taxon>Paenibacillus</taxon>
    </lineage>
</organism>
<dbReference type="EMBL" id="CP130318">
    <property type="protein sequence ID" value="WNQ12065.1"/>
    <property type="molecule type" value="Genomic_DNA"/>
</dbReference>
<feature type="domain" description="DUF4145" evidence="1">
    <location>
        <begin position="111"/>
        <end position="186"/>
    </location>
</feature>
<reference evidence="2 3" key="1">
    <citation type="submission" date="2022-02" db="EMBL/GenBank/DDBJ databases">
        <title>Paenibacillus sp. MBLB1776 Whole Genome Shotgun Sequencing.</title>
        <authorList>
            <person name="Hwang C.Y."/>
            <person name="Cho E.-S."/>
            <person name="Seo M.-J."/>
        </authorList>
    </citation>
    <scope>NUCLEOTIDE SEQUENCE [LARGE SCALE GENOMIC DNA]</scope>
    <source>
        <strain evidence="2 3">MBLB1776</strain>
    </source>
</reference>
<evidence type="ECO:0000259" key="1">
    <source>
        <dbReference type="Pfam" id="PF13643"/>
    </source>
</evidence>